<keyword evidence="3" id="KW-1185">Reference proteome</keyword>
<dbReference type="Proteomes" id="UP000748756">
    <property type="component" value="Unassembled WGS sequence"/>
</dbReference>
<feature type="region of interest" description="Disordered" evidence="1">
    <location>
        <begin position="312"/>
        <end position="390"/>
    </location>
</feature>
<protein>
    <submittedName>
        <fullName evidence="2">Uncharacterized protein</fullName>
    </submittedName>
</protein>
<gene>
    <name evidence="2" type="ORF">BG015_007932</name>
</gene>
<dbReference type="EMBL" id="JAAAUQ010000436">
    <property type="protein sequence ID" value="KAF9150264.1"/>
    <property type="molecule type" value="Genomic_DNA"/>
</dbReference>
<feature type="compositionally biased region" description="Low complexity" evidence="1">
    <location>
        <begin position="347"/>
        <end position="361"/>
    </location>
</feature>
<comment type="caution">
    <text evidence="2">The sequence shown here is derived from an EMBL/GenBank/DDBJ whole genome shotgun (WGS) entry which is preliminary data.</text>
</comment>
<evidence type="ECO:0000256" key="1">
    <source>
        <dbReference type="SAM" id="MobiDB-lite"/>
    </source>
</evidence>
<accession>A0A9P5S192</accession>
<evidence type="ECO:0000313" key="3">
    <source>
        <dbReference type="Proteomes" id="UP000748756"/>
    </source>
</evidence>
<dbReference type="OrthoDB" id="2444041at2759"/>
<proteinExistence type="predicted"/>
<name>A0A9P5S192_9FUNG</name>
<evidence type="ECO:0000313" key="2">
    <source>
        <dbReference type="EMBL" id="KAF9150264.1"/>
    </source>
</evidence>
<dbReference type="AlphaFoldDB" id="A0A9P5S192"/>
<sequence>MFSEPFAMSHPRNSFQVMLKLKVAILVVLLGTACTALPMAQLEKRYTPKQNRKPSLYQLCLQNHHGLDLLKGSIKDGFDDLYDDGGATEASGFIPYPTDGRNPYDTSICFADPEAEKQFSQTGKIIVGDGSTDIGDGHERNHNTANYCPVPSILAQAGSPKALCTFKNMNVQAKFRIKKLQFKNCAFKECKLTKSKTATTTTEVKGEVKFAAEIFKVYNLEATLSGGVTNSYTFTTTEEQNSAKGDSAFEIGVSVIVQTTVDSISIAGKDPKTGVCTENACTTKAPIKNTYVLAEHTQNLWISCDNIKMPGAPATPPATKAPAKRQDNQVGTTPGSADTAPAEGTVTAPAEGADAAPAEGTVTAPAEGADTAPAEGADTAPAGPATEETWPTYEEIFGDEEEDDDECFSYENGMFFPELCY</sequence>
<organism evidence="2 3">
    <name type="scientific">Linnemannia schmuckeri</name>
    <dbReference type="NCBI Taxonomy" id="64567"/>
    <lineage>
        <taxon>Eukaryota</taxon>
        <taxon>Fungi</taxon>
        <taxon>Fungi incertae sedis</taxon>
        <taxon>Mucoromycota</taxon>
        <taxon>Mortierellomycotina</taxon>
        <taxon>Mortierellomycetes</taxon>
        <taxon>Mortierellales</taxon>
        <taxon>Mortierellaceae</taxon>
        <taxon>Linnemannia</taxon>
    </lineage>
</organism>
<reference evidence="2" key="1">
    <citation type="journal article" date="2020" name="Fungal Divers.">
        <title>Resolving the Mortierellaceae phylogeny through synthesis of multi-gene phylogenetics and phylogenomics.</title>
        <authorList>
            <person name="Vandepol N."/>
            <person name="Liber J."/>
            <person name="Desiro A."/>
            <person name="Na H."/>
            <person name="Kennedy M."/>
            <person name="Barry K."/>
            <person name="Grigoriev I.V."/>
            <person name="Miller A.N."/>
            <person name="O'Donnell K."/>
            <person name="Stajich J.E."/>
            <person name="Bonito G."/>
        </authorList>
    </citation>
    <scope>NUCLEOTIDE SEQUENCE</scope>
    <source>
        <strain evidence="2">NRRL 6426</strain>
    </source>
</reference>